<proteinExistence type="inferred from homology"/>
<evidence type="ECO:0000256" key="5">
    <source>
        <dbReference type="SAM" id="Coils"/>
    </source>
</evidence>
<dbReference type="PANTHER" id="PTHR19269">
    <property type="entry name" value="TROPOMYOSIN"/>
    <property type="match status" value="1"/>
</dbReference>
<sequence length="99" mass="11344">MEEMDRAQERLAVVLQKLEEAEKAIDESERGVKVIENQAAKDKEQMELQKMQQKEAKHIAEETDHKYKEVACKLVIAEGDLEHTAPISRKVSVLSLRKS</sequence>
<dbReference type="AlphaFoldDB" id="A0A9D3TD30"/>
<comment type="similarity">
    <text evidence="1">Belongs to the tropomyosin family.</text>
</comment>
<protein>
    <submittedName>
        <fullName evidence="6">Uncharacterized protein</fullName>
    </submittedName>
</protein>
<reference evidence="6" key="1">
    <citation type="submission" date="2021-01" db="EMBL/GenBank/DDBJ databases">
        <authorList>
            <person name="Zahm M."/>
            <person name="Roques C."/>
            <person name="Cabau C."/>
            <person name="Klopp C."/>
            <person name="Donnadieu C."/>
            <person name="Jouanno E."/>
            <person name="Lampietro C."/>
            <person name="Louis A."/>
            <person name="Herpin A."/>
            <person name="Echchiki A."/>
            <person name="Berthelot C."/>
            <person name="Parey E."/>
            <person name="Roest-Crollius H."/>
            <person name="Braasch I."/>
            <person name="Postlethwait J."/>
            <person name="Bobe J."/>
            <person name="Montfort J."/>
            <person name="Bouchez O."/>
            <person name="Begum T."/>
            <person name="Mejri S."/>
            <person name="Adams A."/>
            <person name="Chen W.-J."/>
            <person name="Guiguen Y."/>
        </authorList>
    </citation>
    <scope>NUCLEOTIDE SEQUENCE</scope>
    <source>
        <strain evidence="6">YG-15Mar2019-1</strain>
        <tissue evidence="6">Brain</tissue>
    </source>
</reference>
<evidence type="ECO:0000313" key="7">
    <source>
        <dbReference type="Proteomes" id="UP001046870"/>
    </source>
</evidence>
<dbReference type="OrthoDB" id="9634850at2759"/>
<name>A0A9D3TD30_MEGAT</name>
<evidence type="ECO:0000256" key="4">
    <source>
        <dbReference type="ARBA" id="ARBA00023203"/>
    </source>
</evidence>
<evidence type="ECO:0000256" key="3">
    <source>
        <dbReference type="ARBA" id="ARBA00023179"/>
    </source>
</evidence>
<keyword evidence="3" id="KW-0514">Muscle protein</keyword>
<keyword evidence="7" id="KW-1185">Reference proteome</keyword>
<dbReference type="Proteomes" id="UP001046870">
    <property type="component" value="Chromosome 7"/>
</dbReference>
<gene>
    <name evidence="6" type="ORF">MATL_G00095840</name>
</gene>
<comment type="caution">
    <text evidence="6">The sequence shown here is derived from an EMBL/GenBank/DDBJ whole genome shotgun (WGS) entry which is preliminary data.</text>
</comment>
<keyword evidence="2 5" id="KW-0175">Coiled coil</keyword>
<dbReference type="FunFam" id="1.20.5.170:FF:000001">
    <property type="entry name" value="Tropomyosin alpha-1 chain isoform 1"/>
    <property type="match status" value="1"/>
</dbReference>
<evidence type="ECO:0000256" key="1">
    <source>
        <dbReference type="ARBA" id="ARBA00009036"/>
    </source>
</evidence>
<feature type="coiled-coil region" evidence="5">
    <location>
        <begin position="1"/>
        <end position="63"/>
    </location>
</feature>
<dbReference type="EMBL" id="JAFDVH010000007">
    <property type="protein sequence ID" value="KAG7473435.1"/>
    <property type="molecule type" value="Genomic_DNA"/>
</dbReference>
<dbReference type="InterPro" id="IPR000533">
    <property type="entry name" value="Tropomyosin"/>
</dbReference>
<dbReference type="SUPFAM" id="SSF57997">
    <property type="entry name" value="Tropomyosin"/>
    <property type="match status" value="1"/>
</dbReference>
<evidence type="ECO:0000256" key="2">
    <source>
        <dbReference type="ARBA" id="ARBA00023054"/>
    </source>
</evidence>
<organism evidence="6 7">
    <name type="scientific">Megalops atlanticus</name>
    <name type="common">Tarpon</name>
    <name type="synonym">Clupea gigantea</name>
    <dbReference type="NCBI Taxonomy" id="7932"/>
    <lineage>
        <taxon>Eukaryota</taxon>
        <taxon>Metazoa</taxon>
        <taxon>Chordata</taxon>
        <taxon>Craniata</taxon>
        <taxon>Vertebrata</taxon>
        <taxon>Euteleostomi</taxon>
        <taxon>Actinopterygii</taxon>
        <taxon>Neopterygii</taxon>
        <taxon>Teleostei</taxon>
        <taxon>Elopiformes</taxon>
        <taxon>Megalopidae</taxon>
        <taxon>Megalops</taxon>
    </lineage>
</organism>
<evidence type="ECO:0000313" key="6">
    <source>
        <dbReference type="EMBL" id="KAG7473435.1"/>
    </source>
</evidence>
<dbReference type="GO" id="GO:0003779">
    <property type="term" value="F:actin binding"/>
    <property type="evidence" value="ECO:0007669"/>
    <property type="project" value="UniProtKB-KW"/>
</dbReference>
<dbReference type="Gene3D" id="1.20.5.170">
    <property type="match status" value="1"/>
</dbReference>
<keyword evidence="4" id="KW-0009">Actin-binding</keyword>
<accession>A0A9D3TD30</accession>
<dbReference type="Pfam" id="PF00261">
    <property type="entry name" value="Tropomyosin"/>
    <property type="match status" value="1"/>
</dbReference>